<reference evidence="4" key="1">
    <citation type="submission" date="2015-11" db="EMBL/GenBank/DDBJ databases">
        <authorList>
            <person name="Zhang Y."/>
            <person name="Guo Z."/>
        </authorList>
    </citation>
    <scope>NUCLEOTIDE SEQUENCE [LARGE SCALE GENOMIC DNA]</scope>
    <source>
        <strain evidence="4">JGI-4</strain>
    </source>
</reference>
<organism evidence="4 5">
    <name type="scientific">Candidatus Kryptonium thompsonii</name>
    <dbReference type="NCBI Taxonomy" id="1633631"/>
    <lineage>
        <taxon>Bacteria</taxon>
        <taxon>Pseudomonadati</taxon>
        <taxon>Candidatus Kryptoniota</taxon>
        <taxon>Candidatus Kryptonium</taxon>
    </lineage>
</organism>
<evidence type="ECO:0000256" key="1">
    <source>
        <dbReference type="SAM" id="Phobius"/>
    </source>
</evidence>
<dbReference type="GO" id="GO:0080120">
    <property type="term" value="P:CAAX-box protein maturation"/>
    <property type="evidence" value="ECO:0007669"/>
    <property type="project" value="UniProtKB-ARBA"/>
</dbReference>
<accession>A0A0P1M473</accession>
<feature type="transmembrane region" description="Helical" evidence="1">
    <location>
        <begin position="179"/>
        <end position="197"/>
    </location>
</feature>
<dbReference type="EMBL" id="CZVI01000021">
    <property type="protein sequence ID" value="CUS90564.1"/>
    <property type="molecule type" value="Genomic_DNA"/>
</dbReference>
<dbReference type="PANTHER" id="PTHR39430">
    <property type="entry name" value="MEMBRANE-ASSOCIATED PROTEASE-RELATED"/>
    <property type="match status" value="1"/>
</dbReference>
<proteinExistence type="predicted"/>
<evidence type="ECO:0000313" key="4">
    <source>
        <dbReference type="EMBL" id="CUU05559.1"/>
    </source>
</evidence>
<protein>
    <recommendedName>
        <fullName evidence="2">CAAX prenyl protease 2/Lysostaphin resistance protein A-like domain-containing protein</fullName>
    </recommendedName>
</protein>
<dbReference type="EMBL" id="FAOP01000005">
    <property type="protein sequence ID" value="CUU05559.1"/>
    <property type="molecule type" value="Genomic_DNA"/>
</dbReference>
<accession>A0A0S4N2W2</accession>
<accession>A0A0P1MJR6</accession>
<feature type="transmembrane region" description="Helical" evidence="1">
    <location>
        <begin position="45"/>
        <end position="67"/>
    </location>
</feature>
<accession>A0A0N7MP61</accession>
<evidence type="ECO:0000313" key="5">
    <source>
        <dbReference type="Proteomes" id="UP000182011"/>
    </source>
</evidence>
<name>A0A0P1LDS1_9BACT</name>
<dbReference type="AlphaFoldDB" id="A0A0P1LDS1"/>
<reference evidence="5 6" key="2">
    <citation type="submission" date="2015-11" db="EMBL/GenBank/DDBJ databases">
        <authorList>
            <person name="Varghese N."/>
        </authorList>
    </citation>
    <scope>NUCLEOTIDE SEQUENCE [LARGE SCALE GENOMIC DNA]</scope>
    <source>
        <strain evidence="3 6">JGI-8</strain>
    </source>
</reference>
<evidence type="ECO:0000313" key="6">
    <source>
        <dbReference type="Proteomes" id="UP000182200"/>
    </source>
</evidence>
<dbReference type="RefSeq" id="WP_075426383.1">
    <property type="nucleotide sequence ID" value="NZ_CZVI01000021.1"/>
</dbReference>
<accession>A0A0P1P6E9</accession>
<sequence length="280" mass="31937">MKTIFLNKDNNIRNGWKILIFFVNFIVLLLLLNSSLSLFLPITDIFIGELIALISVVISTFLMMKFFEKKNFEDVGLRLRPNTIYEISFGLILGFIMITFVVVVNLTLGYYKYEFTLNQVYPQILKALSLFLLVAFFEEILFRGYPFQRLIDGTNPIIATLIFSLVFSLAHLQNPNVNLIALLNIFLAGVWLSTSYIKTRSLWLPISLHFSWNFFQGYFYSLPVSGSSLIEPIFNAKITSENIISGGKFGPEGSLITSLVLVASTIFITKNKRLSNDEVY</sequence>
<keyword evidence="1" id="KW-0472">Membrane</keyword>
<evidence type="ECO:0000259" key="2">
    <source>
        <dbReference type="Pfam" id="PF02517"/>
    </source>
</evidence>
<accession>A0A0P1M8B4</accession>
<feature type="domain" description="CAAX prenyl protease 2/Lysostaphin resistance protein A-like" evidence="2">
    <location>
        <begin position="124"/>
        <end position="215"/>
    </location>
</feature>
<keyword evidence="1" id="KW-0812">Transmembrane</keyword>
<dbReference type="OrthoDB" id="324900at2"/>
<dbReference type="Proteomes" id="UP000182200">
    <property type="component" value="Unassembled WGS sequence"/>
</dbReference>
<gene>
    <name evidence="4" type="ORF">JGI4_01289</name>
    <name evidence="3" type="ORF">JGI8_01441</name>
</gene>
<feature type="transmembrane region" description="Helical" evidence="1">
    <location>
        <begin position="87"/>
        <end position="111"/>
    </location>
</feature>
<feature type="transmembrane region" description="Helical" evidence="1">
    <location>
        <begin position="123"/>
        <end position="142"/>
    </location>
</feature>
<dbReference type="InterPro" id="IPR003675">
    <property type="entry name" value="Rce1/LyrA-like_dom"/>
</dbReference>
<feature type="transmembrane region" description="Helical" evidence="1">
    <location>
        <begin position="18"/>
        <end position="39"/>
    </location>
</feature>
<feature type="transmembrane region" description="Helical" evidence="1">
    <location>
        <begin position="154"/>
        <end position="173"/>
    </location>
</feature>
<dbReference type="Pfam" id="PF02517">
    <property type="entry name" value="Rce1-like"/>
    <property type="match status" value="1"/>
</dbReference>
<accession>A0A0P1LCD8</accession>
<dbReference type="STRING" id="1633631.GCA_001442925_01284"/>
<evidence type="ECO:0000313" key="3">
    <source>
        <dbReference type="EMBL" id="CUS90564.1"/>
    </source>
</evidence>
<accession>A0A0P1LDS1</accession>
<keyword evidence="6" id="KW-1185">Reference proteome</keyword>
<accession>A0A0P1M6Z5</accession>
<dbReference type="Proteomes" id="UP000182011">
    <property type="component" value="Unassembled WGS sequence"/>
</dbReference>
<dbReference type="GO" id="GO:0004175">
    <property type="term" value="F:endopeptidase activity"/>
    <property type="evidence" value="ECO:0007669"/>
    <property type="project" value="UniProtKB-ARBA"/>
</dbReference>
<dbReference type="PANTHER" id="PTHR39430:SF1">
    <property type="entry name" value="PROTEASE"/>
    <property type="match status" value="1"/>
</dbReference>
<keyword evidence="1" id="KW-1133">Transmembrane helix</keyword>